<dbReference type="Proteomes" id="UP000255326">
    <property type="component" value="Unassembled WGS sequence"/>
</dbReference>
<dbReference type="Gene3D" id="3.40.50.11820">
    <property type="match status" value="1"/>
</dbReference>
<dbReference type="SUPFAM" id="SSF53756">
    <property type="entry name" value="UDP-Glycosyltransferase/glycogen phosphorylase"/>
    <property type="match status" value="1"/>
</dbReference>
<keyword evidence="7" id="KW-1133">Transmembrane helix</keyword>
<dbReference type="GO" id="GO:0019350">
    <property type="term" value="P:teichoic acid biosynthetic process"/>
    <property type="evidence" value="ECO:0007669"/>
    <property type="project" value="UniProtKB-KW"/>
</dbReference>
<evidence type="ECO:0000256" key="3">
    <source>
        <dbReference type="ARBA" id="ARBA00022475"/>
    </source>
</evidence>
<dbReference type="AlphaFoldDB" id="A0A370GGZ2"/>
<protein>
    <submittedName>
        <fullName evidence="8">CDP-glycerol:poly(Glycerophosphate) glycerophosphotransferase</fullName>
    </submittedName>
</protein>
<feature type="transmembrane region" description="Helical" evidence="7">
    <location>
        <begin position="12"/>
        <end position="34"/>
    </location>
</feature>
<keyword evidence="5" id="KW-0777">Teichoic acid biosynthesis</keyword>
<dbReference type="GO" id="GO:0047355">
    <property type="term" value="F:CDP-glycerol glycerophosphotransferase activity"/>
    <property type="evidence" value="ECO:0007669"/>
    <property type="project" value="InterPro"/>
</dbReference>
<dbReference type="InterPro" id="IPR043149">
    <property type="entry name" value="TagF_N"/>
</dbReference>
<gene>
    <name evidence="8" type="ORF">DFR59_107109</name>
</gene>
<evidence type="ECO:0000313" key="9">
    <source>
        <dbReference type="Proteomes" id="UP000255326"/>
    </source>
</evidence>
<evidence type="ECO:0000256" key="2">
    <source>
        <dbReference type="ARBA" id="ARBA00010488"/>
    </source>
</evidence>
<evidence type="ECO:0000256" key="4">
    <source>
        <dbReference type="ARBA" id="ARBA00022679"/>
    </source>
</evidence>
<name>A0A370GGZ2_9BACI</name>
<dbReference type="PANTHER" id="PTHR37316:SF3">
    <property type="entry name" value="TEICHOIC ACID GLYCEROL-PHOSPHATE TRANSFERASE"/>
    <property type="match status" value="1"/>
</dbReference>
<dbReference type="PANTHER" id="PTHR37316">
    <property type="entry name" value="TEICHOIC ACID GLYCEROL-PHOSPHATE PRIMASE"/>
    <property type="match status" value="1"/>
</dbReference>
<comment type="caution">
    <text evidence="8">The sequence shown here is derived from an EMBL/GenBank/DDBJ whole genome shotgun (WGS) entry which is preliminary data.</text>
</comment>
<keyword evidence="4 8" id="KW-0808">Transferase</keyword>
<dbReference type="Pfam" id="PF04464">
    <property type="entry name" value="Glyphos_transf"/>
    <property type="match status" value="1"/>
</dbReference>
<evidence type="ECO:0000256" key="7">
    <source>
        <dbReference type="SAM" id="Phobius"/>
    </source>
</evidence>
<dbReference type="InterPro" id="IPR043148">
    <property type="entry name" value="TagF_C"/>
</dbReference>
<dbReference type="EMBL" id="QQAY01000007">
    <property type="protein sequence ID" value="RDI41654.1"/>
    <property type="molecule type" value="Genomic_DNA"/>
</dbReference>
<comment type="similarity">
    <text evidence="2">Belongs to the CDP-glycerol glycerophosphotransferase family.</text>
</comment>
<keyword evidence="7" id="KW-0812">Transmembrane</keyword>
<evidence type="ECO:0000313" key="8">
    <source>
        <dbReference type="EMBL" id="RDI41654.1"/>
    </source>
</evidence>
<sequence>MKRYLMKIIKYFKPLYIIYYWAGSLILNLIKFMVKPDDKLVLFISFGGKKFDDSPREIYDEMIKDNRFKNYKLVWAFHNPGDFIIPRGRKAKTDSFKYFITALKAQCWITNSRVERGLSFKGKNTFYFNTWHGTPIKKMGMDISNGNKSFGTKAKWNVDIMTSQSKYEADIFSRVFNIDREKFLVCGLPRNDSLAKATAKTKKEMMQKIGLPLDKKVILYAPTFREYERDNQLNCVIAPPIDFDKWKREIGSEYIVLLRAHYEVAEVLNVKADNGFVYDVSNYPVLNDLMIASDLLISDYSSIFFDYSILDRPMLCYAYDYENYVDRRGLYFDIRESLPGGTINENELLELIKDLPYKNVMKLVRDFRSFYVQSYGNGTKVSLDTIYKNINSE</sequence>
<proteinExistence type="inferred from homology"/>
<dbReference type="GO" id="GO:0005886">
    <property type="term" value="C:plasma membrane"/>
    <property type="evidence" value="ECO:0007669"/>
    <property type="project" value="UniProtKB-SubCell"/>
</dbReference>
<dbReference type="InterPro" id="IPR051612">
    <property type="entry name" value="Teichoic_Acid_Biosynth"/>
</dbReference>
<dbReference type="Gene3D" id="3.40.50.12580">
    <property type="match status" value="1"/>
</dbReference>
<accession>A0A370GGZ2</accession>
<comment type="subcellular location">
    <subcellularLocation>
        <location evidence="1">Cell membrane</location>
        <topology evidence="1">Peripheral membrane protein</topology>
    </subcellularLocation>
</comment>
<keyword evidence="6 7" id="KW-0472">Membrane</keyword>
<evidence type="ECO:0000256" key="5">
    <source>
        <dbReference type="ARBA" id="ARBA00022944"/>
    </source>
</evidence>
<dbReference type="InterPro" id="IPR007554">
    <property type="entry name" value="Glycerophosphate_synth"/>
</dbReference>
<evidence type="ECO:0000256" key="6">
    <source>
        <dbReference type="ARBA" id="ARBA00023136"/>
    </source>
</evidence>
<keyword evidence="3" id="KW-1003">Cell membrane</keyword>
<evidence type="ECO:0000256" key="1">
    <source>
        <dbReference type="ARBA" id="ARBA00004202"/>
    </source>
</evidence>
<keyword evidence="9" id="KW-1185">Reference proteome</keyword>
<reference evidence="8 9" key="1">
    <citation type="submission" date="2018-07" db="EMBL/GenBank/DDBJ databases">
        <title>Genomic Encyclopedia of Type Strains, Phase IV (KMG-IV): sequencing the most valuable type-strain genomes for metagenomic binning, comparative biology and taxonomic classification.</title>
        <authorList>
            <person name="Goeker M."/>
        </authorList>
    </citation>
    <scope>NUCLEOTIDE SEQUENCE [LARGE SCALE GENOMIC DNA]</scope>
    <source>
        <strain evidence="8 9">DSM 25281</strain>
    </source>
</reference>
<organism evidence="8 9">
    <name type="scientific">Falsibacillus pallidus</name>
    <dbReference type="NCBI Taxonomy" id="493781"/>
    <lineage>
        <taxon>Bacteria</taxon>
        <taxon>Bacillati</taxon>
        <taxon>Bacillota</taxon>
        <taxon>Bacilli</taxon>
        <taxon>Bacillales</taxon>
        <taxon>Bacillaceae</taxon>
        <taxon>Falsibacillus</taxon>
    </lineage>
</organism>